<keyword evidence="5" id="KW-0804">Transcription</keyword>
<proteinExistence type="inferred from homology"/>
<evidence type="ECO:0000313" key="11">
    <source>
        <dbReference type="Proteomes" id="UP000424966"/>
    </source>
</evidence>
<dbReference type="SUPFAM" id="SSF63520">
    <property type="entry name" value="PTS-regulatory domain, PRD"/>
    <property type="match status" value="2"/>
</dbReference>
<evidence type="ECO:0000313" key="8">
    <source>
        <dbReference type="EMBL" id="CNF98506.1"/>
    </source>
</evidence>
<dbReference type="OrthoDB" id="9813552at2"/>
<evidence type="ECO:0000256" key="6">
    <source>
        <dbReference type="ARBA" id="ARBA00038510"/>
    </source>
</evidence>
<keyword evidence="11" id="KW-1185">Reference proteome</keyword>
<dbReference type="Proteomes" id="UP000424966">
    <property type="component" value="Chromosome"/>
</dbReference>
<accession>A0A0T9MD93</accession>
<dbReference type="GO" id="GO:0003723">
    <property type="term" value="F:RNA binding"/>
    <property type="evidence" value="ECO:0007669"/>
    <property type="project" value="UniProtKB-KW"/>
</dbReference>
<protein>
    <submittedName>
        <fullName evidence="8">Beta-glucoside operon antiterminator</fullName>
    </submittedName>
    <submittedName>
        <fullName evidence="9">Transcriptional antiterminator BglG</fullName>
    </submittedName>
</protein>
<dbReference type="PANTHER" id="PTHR30185:SF15">
    <property type="entry name" value="CRYPTIC BETA-GLUCOSIDE BGL OPERON ANTITERMINATOR"/>
    <property type="match status" value="1"/>
</dbReference>
<dbReference type="InterPro" id="IPR050661">
    <property type="entry name" value="BglG_antiterminators"/>
</dbReference>
<dbReference type="Proteomes" id="UP000038750">
    <property type="component" value="Unassembled WGS sequence"/>
</dbReference>
<dbReference type="EMBL" id="CP046294">
    <property type="protein sequence ID" value="QGR72198.1"/>
    <property type="molecule type" value="Genomic_DNA"/>
</dbReference>
<reference evidence="9 11" key="2">
    <citation type="submission" date="2019-11" db="EMBL/GenBank/DDBJ databases">
        <title>FDA dAtabase for Regulatory Grade micrObial Sequences (FDA-ARGOS): Supporting development and validation of Infectious Disease Dx tests.</title>
        <authorList>
            <person name="Patel R."/>
            <person name="Rucinski S."/>
            <person name="Tallon L."/>
            <person name="Sadzewicz L."/>
            <person name="Vavikolanu K."/>
            <person name="Mehta A."/>
            <person name="Aluvathingal J."/>
            <person name="Nadendla S."/>
            <person name="Nandy P."/>
            <person name="Geyer C."/>
            <person name="Yan Y."/>
            <person name="Sichtig H."/>
        </authorList>
    </citation>
    <scope>NUCLEOTIDE SEQUENCE [LARGE SCALE GENOMIC DNA]</scope>
    <source>
        <strain evidence="9 11">FDAARGOS_729</strain>
    </source>
</reference>
<dbReference type="Gene3D" id="2.30.24.10">
    <property type="entry name" value="CAT RNA-binding domain"/>
    <property type="match status" value="1"/>
</dbReference>
<reference evidence="8 10" key="1">
    <citation type="submission" date="2015-03" db="EMBL/GenBank/DDBJ databases">
        <authorList>
            <person name="Murphy D."/>
        </authorList>
    </citation>
    <scope>NUCLEOTIDE SEQUENCE [LARGE SCALE GENOMIC DNA]</scope>
    <source>
        <strain evidence="8 10">BR165/97</strain>
    </source>
</reference>
<dbReference type="SMART" id="SM01061">
    <property type="entry name" value="CAT_RBD"/>
    <property type="match status" value="1"/>
</dbReference>
<feature type="domain" description="PRD" evidence="7">
    <location>
        <begin position="170"/>
        <end position="279"/>
    </location>
</feature>
<dbReference type="RefSeq" id="WP_005183644.1">
    <property type="nucleotide sequence ID" value="NZ_CABHXJ010000048.1"/>
</dbReference>
<dbReference type="InterPro" id="IPR011608">
    <property type="entry name" value="PRD"/>
</dbReference>
<dbReference type="GeneID" id="58048310"/>
<name>A0A0T9MD93_YERIN</name>
<gene>
    <name evidence="8" type="primary">arbG</name>
    <name evidence="9" type="synonym">bglG</name>
    <name evidence="8" type="ORF">ERS008530_02640</name>
    <name evidence="9" type="ORF">FOC37_18565</name>
</gene>
<keyword evidence="1" id="KW-0677">Repeat</keyword>
<evidence type="ECO:0000313" key="9">
    <source>
        <dbReference type="EMBL" id="QGR72198.1"/>
    </source>
</evidence>
<evidence type="ECO:0000256" key="5">
    <source>
        <dbReference type="ARBA" id="ARBA00023163"/>
    </source>
</evidence>
<comment type="similarity">
    <text evidence="6">Belongs to the transcriptional antiterminator BglG family.</text>
</comment>
<evidence type="ECO:0000259" key="7">
    <source>
        <dbReference type="PROSITE" id="PS51372"/>
    </source>
</evidence>
<dbReference type="PROSITE" id="PS51372">
    <property type="entry name" value="PRD_2"/>
    <property type="match status" value="2"/>
</dbReference>
<dbReference type="Pfam" id="PF00874">
    <property type="entry name" value="PRD"/>
    <property type="match status" value="2"/>
</dbReference>
<dbReference type="InterPro" id="IPR001550">
    <property type="entry name" value="Transcrpt_antitermin_CS"/>
</dbReference>
<dbReference type="InterPro" id="IPR036634">
    <property type="entry name" value="PRD_sf"/>
</dbReference>
<feature type="domain" description="PRD" evidence="7">
    <location>
        <begin position="65"/>
        <end position="169"/>
    </location>
</feature>
<dbReference type="STRING" id="631.CH53_490"/>
<dbReference type="eggNOG" id="COG3711">
    <property type="taxonomic scope" value="Bacteria"/>
</dbReference>
<evidence type="ECO:0000313" key="10">
    <source>
        <dbReference type="Proteomes" id="UP000038750"/>
    </source>
</evidence>
<dbReference type="KEGG" id="yin:CH53_490"/>
<dbReference type="NCBIfam" id="NF007295">
    <property type="entry name" value="PRK09772.1"/>
    <property type="match status" value="1"/>
</dbReference>
<evidence type="ECO:0000256" key="2">
    <source>
        <dbReference type="ARBA" id="ARBA00022884"/>
    </source>
</evidence>
<dbReference type="SUPFAM" id="SSF50151">
    <property type="entry name" value="SacY-like RNA-binding domain"/>
    <property type="match status" value="1"/>
</dbReference>
<evidence type="ECO:0000256" key="4">
    <source>
        <dbReference type="ARBA" id="ARBA00023159"/>
    </source>
</evidence>
<dbReference type="PANTHER" id="PTHR30185">
    <property type="entry name" value="CRYPTIC BETA-GLUCOSIDE BGL OPERON ANTITERMINATOR"/>
    <property type="match status" value="1"/>
</dbReference>
<keyword evidence="3" id="KW-0805">Transcription regulation</keyword>
<dbReference type="NCBIfam" id="NF046042">
    <property type="entry name" value="LicT"/>
    <property type="match status" value="1"/>
</dbReference>
<dbReference type="GO" id="GO:0045893">
    <property type="term" value="P:positive regulation of DNA-templated transcription"/>
    <property type="evidence" value="ECO:0007669"/>
    <property type="project" value="InterPro"/>
</dbReference>
<dbReference type="Gene3D" id="1.10.1790.10">
    <property type="entry name" value="PRD domain"/>
    <property type="match status" value="2"/>
</dbReference>
<dbReference type="InterPro" id="IPR004341">
    <property type="entry name" value="CAT_RNA-bd_dom"/>
</dbReference>
<evidence type="ECO:0000256" key="3">
    <source>
        <dbReference type="ARBA" id="ARBA00023015"/>
    </source>
</evidence>
<dbReference type="PROSITE" id="PS00654">
    <property type="entry name" value="PRD_1"/>
    <property type="match status" value="1"/>
</dbReference>
<sequence>MRIAKILNNNVVIVLDQHGQEQVIMGRGLGFQKHPGEALDNSLIEKVFALKDNELVSRLSELLSCIPLEVMITCDCIITQAKAKLGKLQDNLYISLTDHCFYAIERHKQGLDITNGLQWEIRRLYPKEFALGREALQIIKQRLGVQLREDEAGFIALHLVNAQLKGEMPEVMQVTKVMQEILHIVKYQFKLEYDEDGLSYHRFVTHLKFFSQRMLGRNGVTSDDDSLHDAVKDNYAEAYRCAGKIQQHMKLQYQQDLSKEERMFLTIHIERVRRESFNLPD</sequence>
<keyword evidence="2" id="KW-0694">RNA-binding</keyword>
<keyword evidence="4" id="KW-0010">Activator</keyword>
<organism evidence="8 10">
    <name type="scientific">Yersinia intermedia</name>
    <dbReference type="NCBI Taxonomy" id="631"/>
    <lineage>
        <taxon>Bacteria</taxon>
        <taxon>Pseudomonadati</taxon>
        <taxon>Pseudomonadota</taxon>
        <taxon>Gammaproteobacteria</taxon>
        <taxon>Enterobacterales</taxon>
        <taxon>Yersiniaceae</taxon>
        <taxon>Yersinia</taxon>
    </lineage>
</organism>
<dbReference type="EMBL" id="CPZJ01000010">
    <property type="protein sequence ID" value="CNF98506.1"/>
    <property type="molecule type" value="Genomic_DNA"/>
</dbReference>
<dbReference type="Pfam" id="PF03123">
    <property type="entry name" value="CAT_RBD"/>
    <property type="match status" value="1"/>
</dbReference>
<dbReference type="InterPro" id="IPR036650">
    <property type="entry name" value="CAT_RNA-bd_dom_sf"/>
</dbReference>
<evidence type="ECO:0000256" key="1">
    <source>
        <dbReference type="ARBA" id="ARBA00022737"/>
    </source>
</evidence>
<dbReference type="AlphaFoldDB" id="A0A0T9MD93"/>